<proteinExistence type="predicted"/>
<dbReference type="AlphaFoldDB" id="A0A645GCW9"/>
<name>A0A645GCW9_9ZZZZ</name>
<comment type="caution">
    <text evidence="2">The sequence shown here is derived from an EMBL/GenBank/DDBJ whole genome shotgun (WGS) entry which is preliminary data.</text>
</comment>
<dbReference type="EMBL" id="VSSQ01072184">
    <property type="protein sequence ID" value="MPN23619.1"/>
    <property type="molecule type" value="Genomic_DNA"/>
</dbReference>
<feature type="region of interest" description="Disordered" evidence="1">
    <location>
        <begin position="17"/>
        <end position="39"/>
    </location>
</feature>
<organism evidence="2">
    <name type="scientific">bioreactor metagenome</name>
    <dbReference type="NCBI Taxonomy" id="1076179"/>
    <lineage>
        <taxon>unclassified sequences</taxon>
        <taxon>metagenomes</taxon>
        <taxon>ecological metagenomes</taxon>
    </lineage>
</organism>
<accession>A0A645GCW9</accession>
<evidence type="ECO:0000256" key="1">
    <source>
        <dbReference type="SAM" id="MobiDB-lite"/>
    </source>
</evidence>
<sequence length="219" mass="23482">MPDHACRQIAHDAQLAPGKRAVQGSDQRSDAPPEQPDHALGWRSVVAPVAAAAAHRKQAVDGQGDGGQARQLRAHAMTDPDQRLQGKLLLEMRCHQFAVLGPVQQVGPGVAQRHLQRQAMATVVEGRDAIALLRQPAGKGLVIALLHAHGASHHHLRQRRCRPGLTLAQHQMCRTHGDGQGHLRPLHGGLYRNLHGGLRLGGLHGSCGVQTRSKMPAAP</sequence>
<feature type="compositionally biased region" description="Basic and acidic residues" evidence="1">
    <location>
        <begin position="27"/>
        <end position="37"/>
    </location>
</feature>
<gene>
    <name evidence="2" type="ORF">SDC9_171012</name>
</gene>
<reference evidence="2" key="1">
    <citation type="submission" date="2019-08" db="EMBL/GenBank/DDBJ databases">
        <authorList>
            <person name="Kucharzyk K."/>
            <person name="Murdoch R.W."/>
            <person name="Higgins S."/>
            <person name="Loffler F."/>
        </authorList>
    </citation>
    <scope>NUCLEOTIDE SEQUENCE</scope>
</reference>
<evidence type="ECO:0000313" key="2">
    <source>
        <dbReference type="EMBL" id="MPN23619.1"/>
    </source>
</evidence>
<protein>
    <submittedName>
        <fullName evidence="2">Uncharacterized protein</fullName>
    </submittedName>
</protein>